<proteinExistence type="predicted"/>
<name>A0A6J4UMQ5_9BACT</name>
<reference evidence="2" key="1">
    <citation type="submission" date="2020-02" db="EMBL/GenBank/DDBJ databases">
        <authorList>
            <person name="Meier V. D."/>
        </authorList>
    </citation>
    <scope>NUCLEOTIDE SEQUENCE</scope>
    <source>
        <strain evidence="2">AVDCRST_MAG43</strain>
    </source>
</reference>
<feature type="region of interest" description="Disordered" evidence="1">
    <location>
        <begin position="37"/>
        <end position="58"/>
    </location>
</feature>
<evidence type="ECO:0000256" key="1">
    <source>
        <dbReference type="SAM" id="MobiDB-lite"/>
    </source>
</evidence>
<dbReference type="EMBL" id="CADCWI010000057">
    <property type="protein sequence ID" value="CAA9551862.1"/>
    <property type="molecule type" value="Genomic_DNA"/>
</dbReference>
<accession>A0A6J4UMQ5</accession>
<evidence type="ECO:0000313" key="2">
    <source>
        <dbReference type="EMBL" id="CAA9551862.1"/>
    </source>
</evidence>
<organism evidence="2">
    <name type="scientific">uncultured Thermomicrobiales bacterium</name>
    <dbReference type="NCBI Taxonomy" id="1645740"/>
    <lineage>
        <taxon>Bacteria</taxon>
        <taxon>Pseudomonadati</taxon>
        <taxon>Thermomicrobiota</taxon>
        <taxon>Thermomicrobia</taxon>
        <taxon>Thermomicrobiales</taxon>
        <taxon>environmental samples</taxon>
    </lineage>
</organism>
<feature type="non-terminal residue" evidence="2">
    <location>
        <position position="1"/>
    </location>
</feature>
<protein>
    <submittedName>
        <fullName evidence="2">Uncharacterized protein</fullName>
    </submittedName>
</protein>
<dbReference type="AlphaFoldDB" id="A0A6J4UMQ5"/>
<sequence length="58" mass="6314">CRVLSSGLHRPFTIHISSSSATALPWPTTLQTNVAFGGMLPPARRKPTSLPGRRFRSP</sequence>
<feature type="compositionally biased region" description="Basic residues" evidence="1">
    <location>
        <begin position="43"/>
        <end position="58"/>
    </location>
</feature>
<feature type="non-terminal residue" evidence="2">
    <location>
        <position position="58"/>
    </location>
</feature>
<gene>
    <name evidence="2" type="ORF">AVDCRST_MAG43-1127</name>
</gene>